<dbReference type="Ensembl" id="ENSTMTT00000005324.1">
    <property type="protein sequence ID" value="ENSTMTP00000005152.1"/>
    <property type="gene ID" value="ENSTMTG00000003845.1"/>
</dbReference>
<dbReference type="AlphaFoldDB" id="A0A674IBL3"/>
<name>A0A674IBL3_9SAUR</name>
<keyword evidence="1" id="KW-0812">Transmembrane</keyword>
<accession>A0A674IBL3</accession>
<feature type="transmembrane region" description="Helical" evidence="1">
    <location>
        <begin position="44"/>
        <end position="65"/>
    </location>
</feature>
<reference evidence="2" key="2">
    <citation type="submission" date="2025-09" db="UniProtKB">
        <authorList>
            <consortium name="Ensembl"/>
        </authorList>
    </citation>
    <scope>IDENTIFICATION</scope>
</reference>
<evidence type="ECO:0000313" key="2">
    <source>
        <dbReference type="Ensembl" id="ENSTMTP00000005152.1"/>
    </source>
</evidence>
<keyword evidence="1" id="KW-0472">Membrane</keyword>
<dbReference type="GeneTree" id="ENSGT01150000287181"/>
<dbReference type="InterPro" id="IPR038780">
    <property type="entry name" value="ALN"/>
</dbReference>
<organism evidence="2 3">
    <name type="scientific">Terrapene triunguis</name>
    <name type="common">Three-toed box turtle</name>
    <dbReference type="NCBI Taxonomy" id="2587831"/>
    <lineage>
        <taxon>Eukaryota</taxon>
        <taxon>Metazoa</taxon>
        <taxon>Chordata</taxon>
        <taxon>Craniata</taxon>
        <taxon>Vertebrata</taxon>
        <taxon>Euteleostomi</taxon>
        <taxon>Archelosauria</taxon>
        <taxon>Testudinata</taxon>
        <taxon>Testudines</taxon>
        <taxon>Cryptodira</taxon>
        <taxon>Durocryptodira</taxon>
        <taxon>Testudinoidea</taxon>
        <taxon>Emydidae</taxon>
        <taxon>Terrapene</taxon>
    </lineage>
</organism>
<sequence length="66" mass="7469">MASLLPSLEGWDGWNRRRNVSLMPEPAAANGDCSRPLSLSGQSYWLDVWLFVLFDLALLVFVYLLP</sequence>
<keyword evidence="3" id="KW-1185">Reference proteome</keyword>
<dbReference type="InParanoid" id="A0A674IBL3"/>
<dbReference type="Proteomes" id="UP000472274">
    <property type="component" value="Unplaced"/>
</dbReference>
<protein>
    <submittedName>
        <fullName evidence="2">Uncharacterized protein</fullName>
    </submittedName>
</protein>
<evidence type="ECO:0000256" key="1">
    <source>
        <dbReference type="SAM" id="Phobius"/>
    </source>
</evidence>
<evidence type="ECO:0000313" key="3">
    <source>
        <dbReference type="Proteomes" id="UP000472274"/>
    </source>
</evidence>
<dbReference type="Pfam" id="PF17696">
    <property type="entry name" value="ALN"/>
    <property type="match status" value="1"/>
</dbReference>
<reference evidence="2" key="1">
    <citation type="submission" date="2025-08" db="UniProtKB">
        <authorList>
            <consortium name="Ensembl"/>
        </authorList>
    </citation>
    <scope>IDENTIFICATION</scope>
</reference>
<keyword evidence="1" id="KW-1133">Transmembrane helix</keyword>
<proteinExistence type="predicted"/>